<dbReference type="VEuPathDB" id="FungiDB:RhiirA1_535289"/>
<evidence type="ECO:0008006" key="3">
    <source>
        <dbReference type="Google" id="ProtNLM"/>
    </source>
</evidence>
<dbReference type="VEuPathDB" id="FungiDB:FUN_010429"/>
<dbReference type="AlphaFoldDB" id="A0A2I1GJI1"/>
<keyword evidence="2" id="KW-1185">Reference proteome</keyword>
<organism evidence="1 2">
    <name type="scientific">Rhizophagus irregularis</name>
    <dbReference type="NCBI Taxonomy" id="588596"/>
    <lineage>
        <taxon>Eukaryota</taxon>
        <taxon>Fungi</taxon>
        <taxon>Fungi incertae sedis</taxon>
        <taxon>Mucoromycota</taxon>
        <taxon>Glomeromycotina</taxon>
        <taxon>Glomeromycetes</taxon>
        <taxon>Glomerales</taxon>
        <taxon>Glomeraceae</taxon>
        <taxon>Rhizophagus</taxon>
    </lineage>
</organism>
<protein>
    <recommendedName>
        <fullName evidence="3">F-box domain-containing protein</fullName>
    </recommendedName>
</protein>
<dbReference type="InterPro" id="IPR036047">
    <property type="entry name" value="F-box-like_dom_sf"/>
</dbReference>
<dbReference type="EMBL" id="LLXI01000481">
    <property type="protein sequence ID" value="PKY46764.1"/>
    <property type="molecule type" value="Genomic_DNA"/>
</dbReference>
<name>A0A2I1GJI1_9GLOM</name>
<comment type="caution">
    <text evidence="1">The sequence shown here is derived from an EMBL/GenBank/DDBJ whole genome shotgun (WGS) entry which is preliminary data.</text>
</comment>
<dbReference type="Proteomes" id="UP000234323">
    <property type="component" value="Unassembled WGS sequence"/>
</dbReference>
<gene>
    <name evidence="1" type="ORF">RhiirA4_444497</name>
</gene>
<sequence>MMCGIFSQLTLHKKKTHRYVRKRRYCCWVKRNPEPNKTVKTKRSFNFNKSFNRSIMRSSIGHNGYTMANLLHSDCLLRIFQYLEEDYVTLYSCSLVDRYWCQTVIPILWSNTLRIKELKEKSETIQGYLIINTYLSTLPIEKKQLFIDKGINLSSISNYLPTFNYSSYLRVIDMRCLFLFVKSWIQFTIKQHQQLQQQQQNQQNQQNHSSSLSYNSKQVQFILQELLNLFFKNSPCIHIIRINISDSAELIKNSIEQIPKPKKCLANLRELVSYWDERQVMDNIFHELSKVSLFIEKLDLTLFHITVELTSLIRVQRNLSNLTICNKISPSAHFDPWIEGEIGTALMEMSNSITHLDLEKEKFPLDSLSNFNNLIELSLKYTGNENFQQKDWLPLSKISLKKLEKFYFESKSPIYLEIFVDFIKNSGNNLRHITIHGCQICDPEKSNSLLITIAENCHLLKFFDGPIRSENIQELGKLLDSCLNLSELYLHPSTSRCFSPVPRMNFDLLFNEITIKSKNDLEKLAIVHGWKITSNSLENFFESRKKRSFKPIGFYWESSCTVFKGISNICQKYENLGVVQDFKQIYYQKHY</sequence>
<accession>A0A2I1GJI1</accession>
<dbReference type="SUPFAM" id="SSF81383">
    <property type="entry name" value="F-box domain"/>
    <property type="match status" value="1"/>
</dbReference>
<proteinExistence type="predicted"/>
<evidence type="ECO:0000313" key="1">
    <source>
        <dbReference type="EMBL" id="PKY46764.1"/>
    </source>
</evidence>
<reference evidence="1 2" key="1">
    <citation type="submission" date="2015-10" db="EMBL/GenBank/DDBJ databases">
        <title>Genome analyses suggest a sexual origin of heterokaryosis in a supposedly ancient asexual fungus.</title>
        <authorList>
            <person name="Ropars J."/>
            <person name="Sedzielewska K."/>
            <person name="Noel J."/>
            <person name="Charron P."/>
            <person name="Farinelli L."/>
            <person name="Marton T."/>
            <person name="Kruger M."/>
            <person name="Pelin A."/>
            <person name="Brachmann A."/>
            <person name="Corradi N."/>
        </authorList>
    </citation>
    <scope>NUCLEOTIDE SEQUENCE [LARGE SCALE GENOMIC DNA]</scope>
    <source>
        <strain evidence="1 2">A4</strain>
    </source>
</reference>
<evidence type="ECO:0000313" key="2">
    <source>
        <dbReference type="Proteomes" id="UP000234323"/>
    </source>
</evidence>
<dbReference type="VEuPathDB" id="FungiDB:RhiirFUN_015760"/>